<gene>
    <name evidence="5" type="primary">citX</name>
    <name evidence="5" type="ORF">HHO37_00340</name>
</gene>
<dbReference type="GO" id="GO:0051191">
    <property type="term" value="P:prosthetic group biosynthetic process"/>
    <property type="evidence" value="ECO:0007669"/>
    <property type="project" value="InterPro"/>
</dbReference>
<evidence type="ECO:0000256" key="1">
    <source>
        <dbReference type="ARBA" id="ARBA00012524"/>
    </source>
</evidence>
<protein>
    <recommendedName>
        <fullName evidence="1">citrate lyase holo-[acyl-carrier protein] synthase</fullName>
        <ecNumber evidence="1">2.7.7.61</ecNumber>
    </recommendedName>
</protein>
<dbReference type="GO" id="GO:0050519">
    <property type="term" value="F:holo-citrate lyase synthase activity"/>
    <property type="evidence" value="ECO:0007669"/>
    <property type="project" value="UniProtKB-EC"/>
</dbReference>
<dbReference type="EMBL" id="JABASA010000001">
    <property type="protein sequence ID" value="NMD48151.1"/>
    <property type="molecule type" value="Genomic_DNA"/>
</dbReference>
<dbReference type="EC" id="2.7.7.61" evidence="1"/>
<name>A0A7X9LBU8_STRRT</name>
<evidence type="ECO:0000256" key="4">
    <source>
        <dbReference type="ARBA" id="ARBA00048574"/>
    </source>
</evidence>
<reference evidence="5 6" key="1">
    <citation type="submission" date="2020-04" db="EMBL/GenBank/DDBJ databases">
        <title>MicrobeNet Type strains.</title>
        <authorList>
            <person name="Nicholson A.C."/>
        </authorList>
    </citation>
    <scope>NUCLEOTIDE SEQUENCE [LARGE SCALE GENOMIC DNA]</scope>
    <source>
        <strain evidence="5 6">DSM 22768</strain>
    </source>
</reference>
<dbReference type="NCBIfam" id="NF002383">
    <property type="entry name" value="PRK01392.1"/>
    <property type="match status" value="1"/>
</dbReference>
<dbReference type="GO" id="GO:0016829">
    <property type="term" value="F:lyase activity"/>
    <property type="evidence" value="ECO:0007669"/>
    <property type="project" value="UniProtKB-KW"/>
</dbReference>
<sequence>MFKPLSSQTVFDGPQVGLEDMMAAREERSFRQRALLEKYQGKTLLCTTMNIPGPIKTSPVLNQAFEEIVTDIRHQLNKDTVFNHLLMSDAGWEHYLISSLSPETLKRKMIDIETAKPIGRLMDLDVLSLKDGCIQPISRQDLGFPARQCYICHENAKVCGRSRKHSIEEMRLAIVNLLNQN</sequence>
<dbReference type="NCBIfam" id="TIGR03124">
    <property type="entry name" value="citrate_citX"/>
    <property type="match status" value="1"/>
</dbReference>
<accession>A0A7X9LBU8</accession>
<comment type="catalytic activity">
    <reaction evidence="4">
        <text>apo-[citrate lyase ACP] + 2'-(5''-triphospho-alpha-D-ribosyl)-3'-dephospho-CoA = holo-[citrate lyase ACP] + diphosphate</text>
        <dbReference type="Rhea" id="RHEA:16333"/>
        <dbReference type="Rhea" id="RHEA-COMP:10157"/>
        <dbReference type="Rhea" id="RHEA-COMP:10158"/>
        <dbReference type="ChEBI" id="CHEBI:29999"/>
        <dbReference type="ChEBI" id="CHEBI:33019"/>
        <dbReference type="ChEBI" id="CHEBI:61378"/>
        <dbReference type="ChEBI" id="CHEBI:82683"/>
        <dbReference type="EC" id="2.7.7.61"/>
    </reaction>
</comment>
<evidence type="ECO:0000256" key="3">
    <source>
        <dbReference type="ARBA" id="ARBA00022695"/>
    </source>
</evidence>
<comment type="caution">
    <text evidence="5">The sequence shown here is derived from an EMBL/GenBank/DDBJ whole genome shotgun (WGS) entry which is preliminary data.</text>
</comment>
<keyword evidence="3 5" id="KW-0548">Nucleotidyltransferase</keyword>
<dbReference type="AlphaFoldDB" id="A0A7X9LBU8"/>
<keyword evidence="2 5" id="KW-0808">Transferase</keyword>
<evidence type="ECO:0000313" key="5">
    <source>
        <dbReference type="EMBL" id="NMD48151.1"/>
    </source>
</evidence>
<evidence type="ECO:0000313" key="6">
    <source>
        <dbReference type="Proteomes" id="UP000532121"/>
    </source>
</evidence>
<dbReference type="InterPro" id="IPR005551">
    <property type="entry name" value="CitX"/>
</dbReference>
<proteinExistence type="predicted"/>
<keyword evidence="5" id="KW-0456">Lyase</keyword>
<evidence type="ECO:0000256" key="2">
    <source>
        <dbReference type="ARBA" id="ARBA00022679"/>
    </source>
</evidence>
<organism evidence="5 6">
    <name type="scientific">Streptococcus ratti</name>
    <dbReference type="NCBI Taxonomy" id="1341"/>
    <lineage>
        <taxon>Bacteria</taxon>
        <taxon>Bacillati</taxon>
        <taxon>Bacillota</taxon>
        <taxon>Bacilli</taxon>
        <taxon>Lactobacillales</taxon>
        <taxon>Streptococcaceae</taxon>
        <taxon>Streptococcus</taxon>
    </lineage>
</organism>
<dbReference type="Proteomes" id="UP000532121">
    <property type="component" value="Unassembled WGS sequence"/>
</dbReference>
<dbReference type="Pfam" id="PF03802">
    <property type="entry name" value="CitX"/>
    <property type="match status" value="1"/>
</dbReference>